<dbReference type="Gene3D" id="2.60.60.30">
    <property type="entry name" value="sav2460 like domains"/>
    <property type="match status" value="1"/>
</dbReference>
<sequence>MSVLGPGDDLALSATRLRMGIGWDADPGAGAAGFRREIDLDATAVQFAGGKLFDLAFFGNLRTRDGSVVHLGDNRTGSGVGDDESITVDLDRVHGPVDTILFLVSSYQGQSLQWIRNAYCTLVDRGADEAAGSEGETELARFTLTLGVPDTGLVMAKLVRSGGWHLQAIGEPVSITKPSEGLERLARFL</sequence>
<dbReference type="PANTHER" id="PTHR32097:SF17">
    <property type="entry name" value="CAMP-BINDING PROTEIN 1-RELATED"/>
    <property type="match status" value="1"/>
</dbReference>
<dbReference type="CDD" id="cd06974">
    <property type="entry name" value="TerD_like"/>
    <property type="match status" value="1"/>
</dbReference>
<evidence type="ECO:0000259" key="1">
    <source>
        <dbReference type="Pfam" id="PF02342"/>
    </source>
</evidence>
<keyword evidence="3" id="KW-1185">Reference proteome</keyword>
<dbReference type="RefSeq" id="WP_160876972.1">
    <property type="nucleotide sequence ID" value="NZ_WUEK01000004.1"/>
</dbReference>
<dbReference type="Proteomes" id="UP000473325">
    <property type="component" value="Unassembled WGS sequence"/>
</dbReference>
<dbReference type="InterPro" id="IPR003325">
    <property type="entry name" value="TerD"/>
</dbReference>
<organism evidence="2 3">
    <name type="scientific">Nocardioides flavescens</name>
    <dbReference type="NCBI Taxonomy" id="2691959"/>
    <lineage>
        <taxon>Bacteria</taxon>
        <taxon>Bacillati</taxon>
        <taxon>Actinomycetota</taxon>
        <taxon>Actinomycetes</taxon>
        <taxon>Propionibacteriales</taxon>
        <taxon>Nocardioidaceae</taxon>
        <taxon>Nocardioides</taxon>
    </lineage>
</organism>
<reference evidence="2 3" key="1">
    <citation type="submission" date="2019-12" db="EMBL/GenBank/DDBJ databases">
        <authorList>
            <person name="Kun Z."/>
        </authorList>
    </citation>
    <scope>NUCLEOTIDE SEQUENCE [LARGE SCALE GENOMIC DNA]</scope>
    <source>
        <strain evidence="2 3">YIM 123512</strain>
    </source>
</reference>
<proteinExistence type="predicted"/>
<evidence type="ECO:0000313" key="2">
    <source>
        <dbReference type="EMBL" id="MXG89486.1"/>
    </source>
</evidence>
<comment type="caution">
    <text evidence="2">The sequence shown here is derived from an EMBL/GenBank/DDBJ whole genome shotgun (WGS) entry which is preliminary data.</text>
</comment>
<accession>A0A6L7EUX4</accession>
<name>A0A6L7EUX4_9ACTN</name>
<dbReference type="Pfam" id="PF02342">
    <property type="entry name" value="TerD"/>
    <property type="match status" value="1"/>
</dbReference>
<dbReference type="AlphaFoldDB" id="A0A6L7EUX4"/>
<dbReference type="InterPro" id="IPR051324">
    <property type="entry name" value="Stress/Tellurium_Resist"/>
</dbReference>
<feature type="domain" description="TerD" evidence="1">
    <location>
        <begin position="12"/>
        <end position="173"/>
    </location>
</feature>
<evidence type="ECO:0000313" key="3">
    <source>
        <dbReference type="Proteomes" id="UP000473325"/>
    </source>
</evidence>
<dbReference type="EMBL" id="WUEK01000004">
    <property type="protein sequence ID" value="MXG89486.1"/>
    <property type="molecule type" value="Genomic_DNA"/>
</dbReference>
<dbReference type="PANTHER" id="PTHR32097">
    <property type="entry name" value="CAMP-BINDING PROTEIN 1-RELATED"/>
    <property type="match status" value="1"/>
</dbReference>
<gene>
    <name evidence="2" type="ORF">GRQ65_07970</name>
</gene>
<protein>
    <recommendedName>
        <fullName evidence="1">TerD domain-containing protein</fullName>
    </recommendedName>
</protein>